<name>A0AA87FHS5_9ENTE</name>
<evidence type="ECO:0000256" key="1">
    <source>
        <dbReference type="ARBA" id="ARBA00004613"/>
    </source>
</evidence>
<keyword evidence="3" id="KW-0176">Collagen</keyword>
<accession>A0AA87FHS5</accession>
<reference evidence="6 7" key="1">
    <citation type="submission" date="2011-10" db="EMBL/GenBank/DDBJ databases">
        <title>The Genome Sequence of Enterococcus saccharolyticus 30_1.</title>
        <authorList>
            <consortium name="The Broad Institute Genome Sequencing Platform"/>
            <person name="Earl A."/>
            <person name="Ward D."/>
            <person name="Feldgarden M."/>
            <person name="Gevers D."/>
            <person name="Daigneault M."/>
            <person name="Strauss J."/>
            <person name="Allen-Vercoe E."/>
            <person name="Young S.K."/>
            <person name="Zeng Q."/>
            <person name="Gargeya S."/>
            <person name="Fitzgerald M."/>
            <person name="Haas B."/>
            <person name="Abouelleil A."/>
            <person name="Alvarado L."/>
            <person name="Arachchi H.M."/>
            <person name="Berlin A."/>
            <person name="Brown A."/>
            <person name="Chapman S.B."/>
            <person name="Chen Z."/>
            <person name="Dunbar C."/>
            <person name="Freedman E."/>
            <person name="Gearin G."/>
            <person name="Gellesch M."/>
            <person name="Goldberg J."/>
            <person name="Griggs A."/>
            <person name="Gujja S."/>
            <person name="Heiman D."/>
            <person name="Howarth C."/>
            <person name="Larson L."/>
            <person name="Lui A."/>
            <person name="MacDonald P.J.P."/>
            <person name="Montmayeur A."/>
            <person name="Murphy C."/>
            <person name="Neiman D."/>
            <person name="Pearson M."/>
            <person name="Priest M."/>
            <person name="Roberts A."/>
            <person name="Saif S."/>
            <person name="Shea T."/>
            <person name="Shenoy N."/>
            <person name="Sisk P."/>
            <person name="Stolte C."/>
            <person name="Sykes S."/>
            <person name="Wortman J."/>
            <person name="Nusbaum C."/>
            <person name="Birren B."/>
        </authorList>
    </citation>
    <scope>NUCLEOTIDE SEQUENCE [LARGE SCALE GENOMIC DNA]</scope>
    <source>
        <strain evidence="6 7">30_1</strain>
    </source>
</reference>
<dbReference type="PANTHER" id="PTHR15427:SF52">
    <property type="entry name" value="C1Q DOMAIN-CONTAINING PROTEIN"/>
    <property type="match status" value="1"/>
</dbReference>
<dbReference type="Pfam" id="PF06605">
    <property type="entry name" value="Prophage_tail"/>
    <property type="match status" value="1"/>
</dbReference>
<dbReference type="InterPro" id="IPR050392">
    <property type="entry name" value="Collagen/C1q_domain"/>
</dbReference>
<gene>
    <name evidence="6" type="ORF">HMPREF9478_01845</name>
</gene>
<dbReference type="NCBIfam" id="TIGR01665">
    <property type="entry name" value="put_anti_recept"/>
    <property type="match status" value="1"/>
</dbReference>
<evidence type="ECO:0000256" key="2">
    <source>
        <dbReference type="ARBA" id="ARBA00022525"/>
    </source>
</evidence>
<comment type="caution">
    <text evidence="6">The sequence shown here is derived from an EMBL/GenBank/DDBJ whole genome shotgun (WGS) entry which is preliminary data.</text>
</comment>
<evidence type="ECO:0000256" key="4">
    <source>
        <dbReference type="SAM" id="MobiDB-lite"/>
    </source>
</evidence>
<dbReference type="GO" id="GO:0005576">
    <property type="term" value="C:extracellular region"/>
    <property type="evidence" value="ECO:0007669"/>
    <property type="project" value="UniProtKB-SubCell"/>
</dbReference>
<feature type="region of interest" description="Disordered" evidence="4">
    <location>
        <begin position="718"/>
        <end position="741"/>
    </location>
</feature>
<sequence>MDFYFTDRKFNLLGIASTSSDAPISIFNDQDILSISAASRTFEGTLIFSAKERDQVKSMANYGNYILYKDENGQSIFMTIMEIEHDPKEGEHFIRAEDAGMDLINGLVDAYSATKAMTFAEYFKLFAGDTGFEIGINEISNLSRTLKWESESQTILARLLSLATQFDNAELSFSFEITGTQVVKRFVDVHKKRGADKRITLYMDKDINNIVTKANIYDLCTAIVATGGTPEGKNEPINLKGYNYKDPNGRFVLNKTTGVMQDMESVKIWSRLLSNNNPNPNAGHIQRVKTYETTDQKTLCDNVIRELEKASQPAINYETDIANLPDNVKIGDTIYLVDENEKLFLSARVLELTRCYSTNEYKATLGDYLIQDGGVSQSLKELADQLKQATTYVWIRYADDEEGNGISALPAGKTYIAIKQVLGVPTASDNPADYRGLWVKFVGEGVPGPPGENGQPTYTWLKYADDYQGTNMTDDPTGKYYIGLATNKLTATESNDPKDYKWQLVKGEDGQDAHIYQAYSWSPDGADRFTTTYPNENILLGTKFEDTNDWPIIWNSGGGTRALPADGLKITATTESQFGAGTKITRSPKKGDSLNISFEYRGTGTTEPYFMVSGSANIPIGQLPPASETTWTKFSKKFTYPDNAGTIVSFSILTRGTGKWTQIKKETVKVEFGDGSTWTPAPSEDFINAYPSYVGTYTTFDDVQSTNPADYTWQRMLGLSGEDGKDGEQGPQGVPGPKGDNGQTYYTWLKYADTPTSGMSDSPTGKTYIGLAYNKPTATESTNYADYTWSLIKGSDGAQGPKGDNGQTLYTWIKYATSATGAGMSDSPTGKTYIGLAYNKTTANESTNAADYSWSLIKGDKGDTGPTGPQGPQGPAGPKGDRGIMGVAYMQPTQPSDTTEGATWFQTESSTSDKIIAVYTYKSGWQKKKYASATLAVESLDALSADLGKITAGIINGVEIQGDGLYSDYDYQIAEGSTVWRKGRLSMSGGYFRNDFQTYVKSTGEIQNNGFSQFSHEDLQFVVFNGSQKTKADRYLSINPYRFTMTDSRGLGGNLTFQDLYNIGKTGIPAASGWSQYSTSPSSGNFPSATRLGRMVQVSGAFKNNSTLPNTNDTYVVGVLPVGFRPQMQVKYLGKGAGTTIFMVTIDTNGEISISYRLGWTGSSFGYLTNNANDIFNIAGVFSAADV</sequence>
<evidence type="ECO:0000313" key="7">
    <source>
        <dbReference type="Proteomes" id="UP000004393"/>
    </source>
</evidence>
<dbReference type="InterPro" id="IPR010572">
    <property type="entry name" value="Tail_dom"/>
</dbReference>
<keyword evidence="2" id="KW-0964">Secreted</keyword>
<dbReference type="InterPro" id="IPR007119">
    <property type="entry name" value="Phage_tail_spike_N"/>
</dbReference>
<evidence type="ECO:0000259" key="5">
    <source>
        <dbReference type="Pfam" id="PF06605"/>
    </source>
</evidence>
<evidence type="ECO:0000313" key="6">
    <source>
        <dbReference type="EMBL" id="EHG28444.1"/>
    </source>
</evidence>
<dbReference type="EMBL" id="ADLY01000037">
    <property type="protein sequence ID" value="EHG28444.1"/>
    <property type="molecule type" value="Genomic_DNA"/>
</dbReference>
<evidence type="ECO:0000256" key="3">
    <source>
        <dbReference type="ARBA" id="ARBA00023119"/>
    </source>
</evidence>
<dbReference type="Gene3D" id="1.20.5.320">
    <property type="entry name" value="6-Phosphogluconate Dehydrogenase, domain 3"/>
    <property type="match status" value="2"/>
</dbReference>
<proteinExistence type="predicted"/>
<dbReference type="Proteomes" id="UP000004393">
    <property type="component" value="Unassembled WGS sequence"/>
</dbReference>
<feature type="region of interest" description="Disordered" evidence="4">
    <location>
        <begin position="858"/>
        <end position="880"/>
    </location>
</feature>
<keyword evidence="7" id="KW-1185">Reference proteome</keyword>
<feature type="domain" description="Tail spike" evidence="5">
    <location>
        <begin position="128"/>
        <end position="354"/>
    </location>
</feature>
<dbReference type="AlphaFoldDB" id="A0AA87FHS5"/>
<dbReference type="RefSeq" id="WP_005472073.1">
    <property type="nucleotide sequence ID" value="NZ_JH376940.1"/>
</dbReference>
<organism evidence="6 7">
    <name type="scientific">Enterococcus saccharolyticus 30_1</name>
    <dbReference type="NCBI Taxonomy" id="742813"/>
    <lineage>
        <taxon>Bacteria</taxon>
        <taxon>Bacillati</taxon>
        <taxon>Bacillota</taxon>
        <taxon>Bacilli</taxon>
        <taxon>Lactobacillales</taxon>
        <taxon>Enterococcaceae</taxon>
        <taxon>Enterococcus</taxon>
    </lineage>
</organism>
<comment type="subcellular location">
    <subcellularLocation>
        <location evidence="1">Secreted</location>
    </subcellularLocation>
</comment>
<protein>
    <recommendedName>
        <fullName evidence="5">Tail spike domain-containing protein</fullName>
    </recommendedName>
</protein>
<dbReference type="PANTHER" id="PTHR15427">
    <property type="entry name" value="EMILIN ELASTIN MICROFIBRIL INTERFACE-LOCATED PROTEIN ELASTIN MICROFIBRIL INTERFACER"/>
    <property type="match status" value="1"/>
</dbReference>